<organism evidence="2 3">
    <name type="scientific">Roseovarius litoreus</name>
    <dbReference type="NCBI Taxonomy" id="1155722"/>
    <lineage>
        <taxon>Bacteria</taxon>
        <taxon>Pseudomonadati</taxon>
        <taxon>Pseudomonadota</taxon>
        <taxon>Alphaproteobacteria</taxon>
        <taxon>Rhodobacterales</taxon>
        <taxon>Roseobacteraceae</taxon>
        <taxon>Roseovarius</taxon>
    </lineage>
</organism>
<evidence type="ECO:0000256" key="1">
    <source>
        <dbReference type="SAM" id="Phobius"/>
    </source>
</evidence>
<evidence type="ECO:0000313" key="3">
    <source>
        <dbReference type="Proteomes" id="UP000322545"/>
    </source>
</evidence>
<name>A0A1M7ECQ1_9RHOB</name>
<reference evidence="2 3" key="1">
    <citation type="submission" date="2016-11" db="EMBL/GenBank/DDBJ databases">
        <authorList>
            <person name="Varghese N."/>
            <person name="Submissions S."/>
        </authorList>
    </citation>
    <scope>NUCLEOTIDE SEQUENCE [LARGE SCALE GENOMIC DNA]</scope>
    <source>
        <strain evidence="2 3">DSM 28249</strain>
    </source>
</reference>
<sequence>MRRRATIVLHWSTAALLLFVLAAGPGEVALLDWGYALSAAAMAGLAAVFGVMNGPGPKLEGAFRAAHPWMSRGLYLLLAWSAVSLAALRLGRPLPGPEAREVLLVLLAAAMIHAVFNLWRHTALGDGALRRISPSLFHKIL</sequence>
<dbReference type="RefSeq" id="WP_149779081.1">
    <property type="nucleotide sequence ID" value="NZ_FRCB01000003.1"/>
</dbReference>
<dbReference type="AlphaFoldDB" id="A0A1M7ECQ1"/>
<evidence type="ECO:0008006" key="4">
    <source>
        <dbReference type="Google" id="ProtNLM"/>
    </source>
</evidence>
<dbReference type="EMBL" id="FRCB01000003">
    <property type="protein sequence ID" value="SHL89398.1"/>
    <property type="molecule type" value="Genomic_DNA"/>
</dbReference>
<feature type="transmembrane region" description="Helical" evidence="1">
    <location>
        <begin position="102"/>
        <end position="119"/>
    </location>
</feature>
<keyword evidence="1" id="KW-0812">Transmembrane</keyword>
<accession>A0A1M7ECQ1</accession>
<proteinExistence type="predicted"/>
<evidence type="ECO:0000313" key="2">
    <source>
        <dbReference type="EMBL" id="SHL89398.1"/>
    </source>
</evidence>
<keyword evidence="1" id="KW-0472">Membrane</keyword>
<keyword evidence="3" id="KW-1185">Reference proteome</keyword>
<keyword evidence="1" id="KW-1133">Transmembrane helix</keyword>
<dbReference type="Proteomes" id="UP000322545">
    <property type="component" value="Unassembled WGS sequence"/>
</dbReference>
<protein>
    <recommendedName>
        <fullName evidence="4">Cytochrome b561</fullName>
    </recommendedName>
</protein>
<feature type="transmembrane region" description="Helical" evidence="1">
    <location>
        <begin position="33"/>
        <end position="52"/>
    </location>
</feature>
<feature type="transmembrane region" description="Helical" evidence="1">
    <location>
        <begin position="73"/>
        <end position="90"/>
    </location>
</feature>
<gene>
    <name evidence="2" type="ORF">SAMN05443432_103299</name>
</gene>